<comment type="caution">
    <text evidence="2">The sequence shown here is derived from an EMBL/GenBank/DDBJ whole genome shotgun (WGS) entry which is preliminary data.</text>
</comment>
<keyword evidence="1" id="KW-0812">Transmembrane</keyword>
<accession>N1VNW9</accession>
<proteinExistence type="predicted"/>
<dbReference type="STRING" id="1257025.LEP1GSC203_0891"/>
<protein>
    <submittedName>
        <fullName evidence="2">Uncharacterized protein</fullName>
    </submittedName>
</protein>
<evidence type="ECO:0000313" key="2">
    <source>
        <dbReference type="EMBL" id="EMY60148.1"/>
    </source>
</evidence>
<keyword evidence="1" id="KW-0472">Membrane</keyword>
<keyword evidence="3" id="KW-1185">Reference proteome</keyword>
<dbReference type="AlphaFoldDB" id="N1VNW9"/>
<sequence length="74" mass="8046">MLVQSYEPKEKNKVTVGYIIFWSALGVCYLSGKSLILPIALEVTSFSTILIYSGTEFGKKQIESLGSLLLASGI</sequence>
<dbReference type="EMBL" id="AOGW02000018">
    <property type="protein sequence ID" value="EMY60148.1"/>
    <property type="molecule type" value="Genomic_DNA"/>
</dbReference>
<evidence type="ECO:0000313" key="3">
    <source>
        <dbReference type="Proteomes" id="UP000012371"/>
    </source>
</evidence>
<gene>
    <name evidence="2" type="ORF">LEP1GSC203_0891</name>
</gene>
<feature type="transmembrane region" description="Helical" evidence="1">
    <location>
        <begin position="20"/>
        <end position="41"/>
    </location>
</feature>
<keyword evidence="1" id="KW-1133">Transmembrane helix</keyword>
<organism evidence="2 3">
    <name type="scientific">Leptospira terpstrae serovar Hualin str. LT 11-33 = ATCC 700639</name>
    <dbReference type="NCBI Taxonomy" id="1257025"/>
    <lineage>
        <taxon>Bacteria</taxon>
        <taxon>Pseudomonadati</taxon>
        <taxon>Spirochaetota</taxon>
        <taxon>Spirochaetia</taxon>
        <taxon>Leptospirales</taxon>
        <taxon>Leptospiraceae</taxon>
        <taxon>Leptospira</taxon>
    </lineage>
</organism>
<name>N1VNW9_9LEPT</name>
<dbReference type="Proteomes" id="UP000012371">
    <property type="component" value="Unassembled WGS sequence"/>
</dbReference>
<evidence type="ECO:0000256" key="1">
    <source>
        <dbReference type="SAM" id="Phobius"/>
    </source>
</evidence>
<reference evidence="2" key="1">
    <citation type="submission" date="2013-03" db="EMBL/GenBank/DDBJ databases">
        <authorList>
            <person name="Harkins D.M."/>
            <person name="Durkin A.S."/>
            <person name="Brinkac L.M."/>
            <person name="Haft D.H."/>
            <person name="Selengut J.D."/>
            <person name="Sanka R."/>
            <person name="DePew J."/>
            <person name="Purushe J."/>
            <person name="Hartskeerl R.A."/>
            <person name="Ahmed A."/>
            <person name="van der Linden H."/>
            <person name="Goris M.G.A."/>
            <person name="Vinetz J.M."/>
            <person name="Sutton G.G."/>
            <person name="Nierman W.C."/>
            <person name="Fouts D.E."/>
        </authorList>
    </citation>
    <scope>NUCLEOTIDE SEQUENCE [LARGE SCALE GENOMIC DNA]</scope>
    <source>
        <strain evidence="2">LT 11-33</strain>
    </source>
</reference>